<proteinExistence type="predicted"/>
<accession>A0AAW1VYK5</accession>
<reference evidence="1 2" key="1">
    <citation type="journal article" date="2023" name="G3 (Bethesda)">
        <title>A chromosome-length genome assembly and annotation of blackberry (Rubus argutus, cv. 'Hillquist').</title>
        <authorList>
            <person name="Bruna T."/>
            <person name="Aryal R."/>
            <person name="Dudchenko O."/>
            <person name="Sargent D.J."/>
            <person name="Mead D."/>
            <person name="Buti M."/>
            <person name="Cavallini A."/>
            <person name="Hytonen T."/>
            <person name="Andres J."/>
            <person name="Pham M."/>
            <person name="Weisz D."/>
            <person name="Mascagni F."/>
            <person name="Usai G."/>
            <person name="Natali L."/>
            <person name="Bassil N."/>
            <person name="Fernandez G.E."/>
            <person name="Lomsadze A."/>
            <person name="Armour M."/>
            <person name="Olukolu B."/>
            <person name="Poorten T."/>
            <person name="Britton C."/>
            <person name="Davik J."/>
            <person name="Ashrafi H."/>
            <person name="Aiden E.L."/>
            <person name="Borodovsky M."/>
            <person name="Worthington M."/>
        </authorList>
    </citation>
    <scope>NUCLEOTIDE SEQUENCE [LARGE SCALE GENOMIC DNA]</scope>
    <source>
        <strain evidence="1">PI 553951</strain>
    </source>
</reference>
<protein>
    <submittedName>
        <fullName evidence="1">Uncharacterized protein</fullName>
    </submittedName>
</protein>
<evidence type="ECO:0000313" key="1">
    <source>
        <dbReference type="EMBL" id="KAK9912146.1"/>
    </source>
</evidence>
<name>A0AAW1VYK5_RUBAR</name>
<organism evidence="1 2">
    <name type="scientific">Rubus argutus</name>
    <name type="common">Southern blackberry</name>
    <dbReference type="NCBI Taxonomy" id="59490"/>
    <lineage>
        <taxon>Eukaryota</taxon>
        <taxon>Viridiplantae</taxon>
        <taxon>Streptophyta</taxon>
        <taxon>Embryophyta</taxon>
        <taxon>Tracheophyta</taxon>
        <taxon>Spermatophyta</taxon>
        <taxon>Magnoliopsida</taxon>
        <taxon>eudicotyledons</taxon>
        <taxon>Gunneridae</taxon>
        <taxon>Pentapetalae</taxon>
        <taxon>rosids</taxon>
        <taxon>fabids</taxon>
        <taxon>Rosales</taxon>
        <taxon>Rosaceae</taxon>
        <taxon>Rosoideae</taxon>
        <taxon>Rosoideae incertae sedis</taxon>
        <taxon>Rubus</taxon>
    </lineage>
</organism>
<keyword evidence="2" id="KW-1185">Reference proteome</keyword>
<comment type="caution">
    <text evidence="1">The sequence shown here is derived from an EMBL/GenBank/DDBJ whole genome shotgun (WGS) entry which is preliminary data.</text>
</comment>
<sequence>MLIATKLCHVEGRQIADANKRLARLARRIERKKLRPPLNIIRHGIMVACIDMDEATFPPLKLAMQCYEDKMPGRRFVVDHFSSLNEVWSWVDELRWSGFIGVVVALVWWWCDMKEGEFDQWVSTEKYTEVHKGGIIWVRDDCLDTVGDFSEHFGPIIHEGLWRRLVVFANRGITS</sequence>
<evidence type="ECO:0000313" key="2">
    <source>
        <dbReference type="Proteomes" id="UP001457282"/>
    </source>
</evidence>
<dbReference type="AlphaFoldDB" id="A0AAW1VYK5"/>
<gene>
    <name evidence="1" type="ORF">M0R45_036019</name>
</gene>
<dbReference type="Proteomes" id="UP001457282">
    <property type="component" value="Unassembled WGS sequence"/>
</dbReference>
<dbReference type="EMBL" id="JBEDUW010000007">
    <property type="protein sequence ID" value="KAK9912146.1"/>
    <property type="molecule type" value="Genomic_DNA"/>
</dbReference>